<dbReference type="InterPro" id="IPR029058">
    <property type="entry name" value="AB_hydrolase_fold"/>
</dbReference>
<dbReference type="Gene3D" id="3.40.50.1820">
    <property type="entry name" value="alpha/beta hydrolase"/>
    <property type="match status" value="1"/>
</dbReference>
<proteinExistence type="predicted"/>
<gene>
    <name evidence="1" type="ORF">ACFOWS_14250</name>
</gene>
<reference evidence="2" key="1">
    <citation type="journal article" date="2019" name="Int. J. Syst. Evol. Microbiol.">
        <title>The Global Catalogue of Microorganisms (GCM) 10K type strain sequencing project: providing services to taxonomists for standard genome sequencing and annotation.</title>
        <authorList>
            <consortium name="The Broad Institute Genomics Platform"/>
            <consortium name="The Broad Institute Genome Sequencing Center for Infectious Disease"/>
            <person name="Wu L."/>
            <person name="Ma J."/>
        </authorList>
    </citation>
    <scope>NUCLEOTIDE SEQUENCE [LARGE SCALE GENOMIC DNA]</scope>
    <source>
        <strain evidence="2">CGMCC 1.15774</strain>
    </source>
</reference>
<dbReference type="RefSeq" id="WP_379765830.1">
    <property type="nucleotide sequence ID" value="NZ_JBHSCL010000009.1"/>
</dbReference>
<dbReference type="Proteomes" id="UP001595841">
    <property type="component" value="Unassembled WGS sequence"/>
</dbReference>
<dbReference type="GO" id="GO:0016787">
    <property type="term" value="F:hydrolase activity"/>
    <property type="evidence" value="ECO:0007669"/>
    <property type="project" value="UniProtKB-KW"/>
</dbReference>
<name>A0ABV8PRJ1_9FLAO</name>
<dbReference type="PROSITE" id="PS51257">
    <property type="entry name" value="PROKAR_LIPOPROTEIN"/>
    <property type="match status" value="1"/>
</dbReference>
<dbReference type="EMBL" id="JBHSCL010000009">
    <property type="protein sequence ID" value="MFC4221310.1"/>
    <property type="molecule type" value="Genomic_DNA"/>
</dbReference>
<dbReference type="SUPFAM" id="SSF53474">
    <property type="entry name" value="alpha/beta-Hydrolases"/>
    <property type="match status" value="1"/>
</dbReference>
<keyword evidence="1" id="KW-0378">Hydrolase</keyword>
<accession>A0ABV8PRJ1</accession>
<evidence type="ECO:0000313" key="2">
    <source>
        <dbReference type="Proteomes" id="UP001595841"/>
    </source>
</evidence>
<comment type="caution">
    <text evidence="1">The sequence shown here is derived from an EMBL/GenBank/DDBJ whole genome shotgun (WGS) entry which is preliminary data.</text>
</comment>
<evidence type="ECO:0000313" key="1">
    <source>
        <dbReference type="EMBL" id="MFC4221310.1"/>
    </source>
</evidence>
<keyword evidence="2" id="KW-1185">Reference proteome</keyword>
<organism evidence="1 2">
    <name type="scientific">Flagellimonas marina</name>
    <dbReference type="NCBI Taxonomy" id="1775168"/>
    <lineage>
        <taxon>Bacteria</taxon>
        <taxon>Pseudomonadati</taxon>
        <taxon>Bacteroidota</taxon>
        <taxon>Flavobacteriia</taxon>
        <taxon>Flavobacteriales</taxon>
        <taxon>Flavobacteriaceae</taxon>
        <taxon>Flagellimonas</taxon>
    </lineage>
</organism>
<dbReference type="EC" id="3.1.-.-" evidence="1"/>
<sequence>MKRHPKSSKNLNLLLFLGIFISIVSCSNDRSSLLDGQIEDVKLSATTTDTVVYALVDNVKVPVYLSIPKECSDNGPFPAVVVMHGSYGLWYQNSPDSKTLSGQFKEWQTILAQNCIVSAFVDSYTERGVITRTGKWAELPNNIRISAQFVRPRDANATLALLQNLKYEDGASVVRGEDIALLGFSDGATSVASTLIDTDKVPEDFEWTQSDDGKIYDASDGILSPQPKPELGFSAGVFYYGGSVGYNYWGKHPCGLEVLDENVFYPYAPMLYHIPGNDNLTENTLCMLNLLEEKGAPVESYFYNDADHSFDYDDIPESELARNRTIAWLKEVWSMN</sequence>
<protein>
    <submittedName>
        <fullName evidence="1">Dienelactone hydrolase family protein</fullName>
        <ecNumber evidence="1">3.1.-.-</ecNumber>
    </submittedName>
</protein>